<reference evidence="4 5" key="1">
    <citation type="submission" date="2018-06" db="EMBL/GenBank/DDBJ databases">
        <title>Combined omics and stable isotope probing to characterize newly discovered Mariana Back-Arc vent microbial communities.</title>
        <authorList>
            <person name="Trembath-Reichert E."/>
            <person name="Huber J.A."/>
        </authorList>
    </citation>
    <scope>NUCLEOTIDE SEQUENCE [LARGE SCALE GENOMIC DNA]</scope>
    <source>
        <strain evidence="4">MAG 63_1</strain>
    </source>
</reference>
<feature type="domain" description="SPOR" evidence="3">
    <location>
        <begin position="279"/>
        <end position="361"/>
    </location>
</feature>
<sequence>MSEEKIDGLEGLDDFGDDFGEQLDSFMENDGEDEGDSELDSFFEDLSTIDDLESDDNSESEETKNDDNEDDQNNDDDDVQVDDHNHDDDDVQEEDHNLGDDDLDEVDDDDGLGDEEIDDDEEKQEQESKRKAASKGFPLKAVILSCVSGLILGSITIAVLYYLATPSETQSPETVLEPPPKPPPVAKLSKPKPKKSKLRTKTNKYSYYIQVISCISHECVNESSLQLQSLGYKTRVRTSSESSGIAEVISTNVLGEEESAKIVKKINSDKSLAGYAYRKSIKKGFQVSLGLFPELETANRVRTYLNQAFKNQIFFKIQRTTQKILFQKVQIGGLKSKKEAEKLRNRLKQNNPDFRGAFVFSVKNK</sequence>
<protein>
    <recommendedName>
        <fullName evidence="3">SPOR domain-containing protein</fullName>
    </recommendedName>
</protein>
<dbReference type="Proteomes" id="UP000286801">
    <property type="component" value="Unassembled WGS sequence"/>
</dbReference>
<feature type="compositionally biased region" description="Acidic residues" evidence="1">
    <location>
        <begin position="10"/>
        <end position="60"/>
    </location>
</feature>
<dbReference type="GO" id="GO:0042834">
    <property type="term" value="F:peptidoglycan binding"/>
    <property type="evidence" value="ECO:0007669"/>
    <property type="project" value="InterPro"/>
</dbReference>
<dbReference type="Gene3D" id="3.30.70.1070">
    <property type="entry name" value="Sporulation related repeat"/>
    <property type="match status" value="1"/>
</dbReference>
<proteinExistence type="predicted"/>
<feature type="compositionally biased region" description="Acidic residues" evidence="1">
    <location>
        <begin position="67"/>
        <end position="80"/>
    </location>
</feature>
<dbReference type="AlphaFoldDB" id="A0A432G0L2"/>
<evidence type="ECO:0000313" key="4">
    <source>
        <dbReference type="EMBL" id="RTZ77134.1"/>
    </source>
</evidence>
<name>A0A432G0L2_9DELT</name>
<feature type="region of interest" description="Disordered" evidence="1">
    <location>
        <begin position="170"/>
        <end position="198"/>
    </location>
</feature>
<feature type="region of interest" description="Disordered" evidence="1">
    <location>
        <begin position="1"/>
        <end position="132"/>
    </location>
</feature>
<dbReference type="EMBL" id="QNZL01000281">
    <property type="protein sequence ID" value="RTZ77134.1"/>
    <property type="molecule type" value="Genomic_DNA"/>
</dbReference>
<evidence type="ECO:0000259" key="3">
    <source>
        <dbReference type="PROSITE" id="PS51724"/>
    </source>
</evidence>
<evidence type="ECO:0000256" key="2">
    <source>
        <dbReference type="SAM" id="Phobius"/>
    </source>
</evidence>
<dbReference type="InterPro" id="IPR036680">
    <property type="entry name" value="SPOR-like_sf"/>
</dbReference>
<feature type="compositionally biased region" description="Basic residues" evidence="1">
    <location>
        <begin position="189"/>
        <end position="198"/>
    </location>
</feature>
<feature type="compositionally biased region" description="Acidic residues" evidence="1">
    <location>
        <begin position="100"/>
        <end position="124"/>
    </location>
</feature>
<keyword evidence="2" id="KW-1133">Transmembrane helix</keyword>
<organism evidence="4 5">
    <name type="scientific">SAR324 cluster bacterium</name>
    <dbReference type="NCBI Taxonomy" id="2024889"/>
    <lineage>
        <taxon>Bacteria</taxon>
        <taxon>Deltaproteobacteria</taxon>
        <taxon>SAR324 cluster</taxon>
    </lineage>
</organism>
<gene>
    <name evidence="4" type="ORF">DSY97_10480</name>
</gene>
<keyword evidence="2" id="KW-0472">Membrane</keyword>
<comment type="caution">
    <text evidence="4">The sequence shown here is derived from an EMBL/GenBank/DDBJ whole genome shotgun (WGS) entry which is preliminary data.</text>
</comment>
<evidence type="ECO:0000256" key="1">
    <source>
        <dbReference type="SAM" id="MobiDB-lite"/>
    </source>
</evidence>
<dbReference type="PROSITE" id="PS51724">
    <property type="entry name" value="SPOR"/>
    <property type="match status" value="1"/>
</dbReference>
<keyword evidence="2" id="KW-0812">Transmembrane</keyword>
<evidence type="ECO:0000313" key="5">
    <source>
        <dbReference type="Proteomes" id="UP000286801"/>
    </source>
</evidence>
<feature type="transmembrane region" description="Helical" evidence="2">
    <location>
        <begin position="139"/>
        <end position="164"/>
    </location>
</feature>
<dbReference type="SUPFAM" id="SSF110997">
    <property type="entry name" value="Sporulation related repeat"/>
    <property type="match status" value="1"/>
</dbReference>
<dbReference type="InterPro" id="IPR007730">
    <property type="entry name" value="SPOR-like_dom"/>
</dbReference>
<accession>A0A432G0L2</accession>